<evidence type="ECO:0000313" key="1">
    <source>
        <dbReference type="EMBL" id="KAF3950129.1"/>
    </source>
</evidence>
<dbReference type="AlphaFoldDB" id="A0A8J4VIC0"/>
<organism evidence="1 2">
    <name type="scientific">Castanea mollissima</name>
    <name type="common">Chinese chestnut</name>
    <dbReference type="NCBI Taxonomy" id="60419"/>
    <lineage>
        <taxon>Eukaryota</taxon>
        <taxon>Viridiplantae</taxon>
        <taxon>Streptophyta</taxon>
        <taxon>Embryophyta</taxon>
        <taxon>Tracheophyta</taxon>
        <taxon>Spermatophyta</taxon>
        <taxon>Magnoliopsida</taxon>
        <taxon>eudicotyledons</taxon>
        <taxon>Gunneridae</taxon>
        <taxon>Pentapetalae</taxon>
        <taxon>rosids</taxon>
        <taxon>fabids</taxon>
        <taxon>Fagales</taxon>
        <taxon>Fagaceae</taxon>
        <taxon>Castanea</taxon>
    </lineage>
</organism>
<dbReference type="Proteomes" id="UP000737018">
    <property type="component" value="Unassembled WGS sequence"/>
</dbReference>
<gene>
    <name evidence="1" type="ORF">CMV_024076</name>
</gene>
<name>A0A8J4VIC0_9ROSI</name>
<sequence>MATLLAIIAKKKEHIWPTHGINDSKRKRGTLEREDTELQEEKQVQYKDKKNVAVMNQGFFYSIAHGGLCGNIFKKGGEMAETADSWRILQNLQAWRFRIVEASTKVIRGGPKCPHHFQKITGKTFELSSFTCLQITVERLEIGTNGSSPVQIRTMSWGNSRGWVLELRDGRQVVIPPSLYRLTESLTDFTGSEDDSGVAWDALSFDESYKGSLKQHVYQGAEKKNYDEYQESILEIKKSKKGDNFESWTE</sequence>
<comment type="caution">
    <text evidence="1">The sequence shown here is derived from an EMBL/GenBank/DDBJ whole genome shotgun (WGS) entry which is preliminary data.</text>
</comment>
<reference evidence="1" key="1">
    <citation type="submission" date="2020-03" db="EMBL/GenBank/DDBJ databases">
        <title>Castanea mollissima Vanexum genome sequencing.</title>
        <authorList>
            <person name="Staton M."/>
        </authorList>
    </citation>
    <scope>NUCLEOTIDE SEQUENCE</scope>
    <source>
        <tissue evidence="1">Leaf</tissue>
    </source>
</reference>
<dbReference type="EMBL" id="JRKL02005660">
    <property type="protein sequence ID" value="KAF3950129.1"/>
    <property type="molecule type" value="Genomic_DNA"/>
</dbReference>
<keyword evidence="2" id="KW-1185">Reference proteome</keyword>
<proteinExistence type="predicted"/>
<protein>
    <submittedName>
        <fullName evidence="1">Uncharacterized protein</fullName>
    </submittedName>
</protein>
<evidence type="ECO:0000313" key="2">
    <source>
        <dbReference type="Proteomes" id="UP000737018"/>
    </source>
</evidence>
<accession>A0A8J4VIC0</accession>